<accession>A0A4Z1FE21</accession>
<gene>
    <name evidence="2" type="ORF">BPAE_0152g00010</name>
</gene>
<feature type="compositionally biased region" description="Polar residues" evidence="1">
    <location>
        <begin position="304"/>
        <end position="316"/>
    </location>
</feature>
<keyword evidence="3" id="KW-1185">Reference proteome</keyword>
<feature type="compositionally biased region" description="Basic and acidic residues" evidence="1">
    <location>
        <begin position="155"/>
        <end position="215"/>
    </location>
</feature>
<evidence type="ECO:0000313" key="2">
    <source>
        <dbReference type="EMBL" id="TGO22846.1"/>
    </source>
</evidence>
<protein>
    <submittedName>
        <fullName evidence="2">Uncharacterized protein</fullName>
    </submittedName>
</protein>
<reference evidence="2 3" key="1">
    <citation type="submission" date="2017-12" db="EMBL/GenBank/DDBJ databases">
        <title>Comparative genomics of Botrytis spp.</title>
        <authorList>
            <person name="Valero-Jimenez C.A."/>
            <person name="Tapia P."/>
            <person name="Veloso J."/>
            <person name="Silva-Moreno E."/>
            <person name="Staats M."/>
            <person name="Valdes J.H."/>
            <person name="Van Kan J.A.L."/>
        </authorList>
    </citation>
    <scope>NUCLEOTIDE SEQUENCE [LARGE SCALE GENOMIC DNA]</scope>
    <source>
        <strain evidence="2 3">Bp0003</strain>
    </source>
</reference>
<feature type="compositionally biased region" description="Polar residues" evidence="1">
    <location>
        <begin position="384"/>
        <end position="412"/>
    </location>
</feature>
<dbReference type="EMBL" id="PQXI01000152">
    <property type="protein sequence ID" value="TGO22846.1"/>
    <property type="molecule type" value="Genomic_DNA"/>
</dbReference>
<comment type="caution">
    <text evidence="2">The sequence shown here is derived from an EMBL/GenBank/DDBJ whole genome shotgun (WGS) entry which is preliminary data.</text>
</comment>
<proteinExistence type="predicted"/>
<feature type="compositionally biased region" description="Polar residues" evidence="1">
    <location>
        <begin position="345"/>
        <end position="358"/>
    </location>
</feature>
<evidence type="ECO:0000256" key="1">
    <source>
        <dbReference type="SAM" id="MobiDB-lite"/>
    </source>
</evidence>
<feature type="compositionally biased region" description="Basic and acidic residues" evidence="1">
    <location>
        <begin position="245"/>
        <end position="254"/>
    </location>
</feature>
<feature type="compositionally biased region" description="Polar residues" evidence="1">
    <location>
        <begin position="266"/>
        <end position="282"/>
    </location>
</feature>
<dbReference type="PROSITE" id="PS50096">
    <property type="entry name" value="IQ"/>
    <property type="match status" value="1"/>
</dbReference>
<feature type="compositionally biased region" description="Basic residues" evidence="1">
    <location>
        <begin position="139"/>
        <end position="154"/>
    </location>
</feature>
<dbReference type="Proteomes" id="UP000297910">
    <property type="component" value="Unassembled WGS sequence"/>
</dbReference>
<organism evidence="2 3">
    <name type="scientific">Botrytis paeoniae</name>
    <dbReference type="NCBI Taxonomy" id="278948"/>
    <lineage>
        <taxon>Eukaryota</taxon>
        <taxon>Fungi</taxon>
        <taxon>Dikarya</taxon>
        <taxon>Ascomycota</taxon>
        <taxon>Pezizomycotina</taxon>
        <taxon>Leotiomycetes</taxon>
        <taxon>Helotiales</taxon>
        <taxon>Sclerotiniaceae</taxon>
        <taxon>Botrytis</taxon>
    </lineage>
</organism>
<feature type="region of interest" description="Disordered" evidence="1">
    <location>
        <begin position="117"/>
        <end position="479"/>
    </location>
</feature>
<feature type="compositionally biased region" description="Polar residues" evidence="1">
    <location>
        <begin position="438"/>
        <end position="451"/>
    </location>
</feature>
<name>A0A4Z1FE21_9HELO</name>
<sequence length="479" mass="53685">MDLSIFNPSGHIDKWIEEKDLWKKKLKEYKNPQRITVRVTSSSDRKGVERKMDKYQHKENKKDTFYVMIESGSGSLSTHTIRRTTTTTEGDREIPFFGMNFGTINIQNNISFHNEGGDADTRCGSGSHGGGKKEEHRHRGDGKKREHRHHRRRRSGDSQDNKDASRDRRERHRDRSRDTLREKESENGRSENRRKGPELDSREKSHGRTKHKEDNLESEDSGTEISRPPGRASTVIQSSAKGHRSRDDSRRGIPSEDLPEIDAISLASSQKPLTEKTSSVKSSIKKHRSRDGSKQGIPLEDLPKTNTSSLVSSHRASTGKKPSIKDSKQNTTLEHIPEIDAHSIAPSQISYTEKTSSIRGPIPEHRSIDGSGQGTLLDDLPGTVASSLASSQRTFTGSSHSSRAPSTTAQSRSSKKNDTLPPSLYKLTKENKGLLDANASQDDPNSTSSQHTKPKSQDVFQENRNRRRSERKNGLPHTV</sequence>
<dbReference type="AlphaFoldDB" id="A0A4Z1FE21"/>
<evidence type="ECO:0000313" key="3">
    <source>
        <dbReference type="Proteomes" id="UP000297910"/>
    </source>
</evidence>